<evidence type="ECO:0000313" key="2">
    <source>
        <dbReference type="Proteomes" id="UP001163835"/>
    </source>
</evidence>
<accession>A0ACC1TY98</accession>
<reference evidence="1" key="1">
    <citation type="submission" date="2022-09" db="EMBL/GenBank/DDBJ databases">
        <title>A Global Phylogenomic Analysis of the Shiitake Genus Lentinula.</title>
        <authorList>
            <consortium name="DOE Joint Genome Institute"/>
            <person name="Sierra-Patev S."/>
            <person name="Min B."/>
            <person name="Naranjo-Ortiz M."/>
            <person name="Looney B."/>
            <person name="Konkel Z."/>
            <person name="Slot J.C."/>
            <person name="Sakamoto Y."/>
            <person name="Steenwyk J.L."/>
            <person name="Rokas A."/>
            <person name="Carro J."/>
            <person name="Camarero S."/>
            <person name="Ferreira P."/>
            <person name="Molpeceres G."/>
            <person name="Ruiz-Duenas F.J."/>
            <person name="Serrano A."/>
            <person name="Henrissat B."/>
            <person name="Drula E."/>
            <person name="Hughes K.W."/>
            <person name="Mata J.L."/>
            <person name="Ishikawa N.K."/>
            <person name="Vargas-Isla R."/>
            <person name="Ushijima S."/>
            <person name="Smith C.A."/>
            <person name="Ahrendt S."/>
            <person name="Andreopoulos W."/>
            <person name="He G."/>
            <person name="Labutti K."/>
            <person name="Lipzen A."/>
            <person name="Ng V."/>
            <person name="Riley R."/>
            <person name="Sandor L."/>
            <person name="Barry K."/>
            <person name="Martinez A.T."/>
            <person name="Xiao Y."/>
            <person name="Gibbons J.G."/>
            <person name="Terashima K."/>
            <person name="Grigoriev I.V."/>
            <person name="Hibbett D.S."/>
        </authorList>
    </citation>
    <scope>NUCLEOTIDE SEQUENCE</scope>
    <source>
        <strain evidence="1">TMI1499</strain>
    </source>
</reference>
<gene>
    <name evidence="1" type="ORF">F5876DRAFT_77442</name>
</gene>
<organism evidence="1 2">
    <name type="scientific">Lentinula aff. lateritia</name>
    <dbReference type="NCBI Taxonomy" id="2804960"/>
    <lineage>
        <taxon>Eukaryota</taxon>
        <taxon>Fungi</taxon>
        <taxon>Dikarya</taxon>
        <taxon>Basidiomycota</taxon>
        <taxon>Agaricomycotina</taxon>
        <taxon>Agaricomycetes</taxon>
        <taxon>Agaricomycetidae</taxon>
        <taxon>Agaricales</taxon>
        <taxon>Marasmiineae</taxon>
        <taxon>Omphalotaceae</taxon>
        <taxon>Lentinula</taxon>
    </lineage>
</organism>
<name>A0ACC1TY98_9AGAR</name>
<proteinExistence type="predicted"/>
<keyword evidence="1" id="KW-0648">Protein biosynthesis</keyword>
<keyword evidence="1" id="KW-0251">Elongation factor</keyword>
<dbReference type="EMBL" id="MU795138">
    <property type="protein sequence ID" value="KAJ3809756.1"/>
    <property type="molecule type" value="Genomic_DNA"/>
</dbReference>
<sequence>MSVGTLYTSPGKETGKLIKATAAFGGVSIDVDAGYKHMETNKTAEFLAKFSHGKIPAFEGKDGFKLFEGVVIAKYIASLAPNSSLLGSSQTDAALVDQWTHLIELEFGLPTDIINQLVSGRVPYTKPFHNALLERQERTLTTLNTHLTENTFLVGERITVADLAAASYLQRAASISFDAPLRAKFPAVVRLLETIVNQPKLKDIYGETKYVEKGLQFTPPAKEKKEKEPKAAVPPKEKKPKAKEADEEEEEEPLVPAEPKEKNPLDDLPKSSFNLEDWKRAYSNKETRGKDGALEWLYEHFDKDGFSLWRVDFKYNDELTQTFMSANQIGGFFNRLEASRKYLFGSMGVLGQANDSLISGALIARGQDIAPVITVAPDWESYSYTKIDLSDPAQKEFFEAALAWDLKIDGKEWVDGKNVGVLTILI</sequence>
<keyword evidence="2" id="KW-1185">Reference proteome</keyword>
<protein>
    <submittedName>
        <fullName evidence="1">Elongation factor 1-gamma</fullName>
    </submittedName>
</protein>
<evidence type="ECO:0000313" key="1">
    <source>
        <dbReference type="EMBL" id="KAJ3809756.1"/>
    </source>
</evidence>
<comment type="caution">
    <text evidence="1">The sequence shown here is derived from an EMBL/GenBank/DDBJ whole genome shotgun (WGS) entry which is preliminary data.</text>
</comment>
<dbReference type="Proteomes" id="UP001163835">
    <property type="component" value="Unassembled WGS sequence"/>
</dbReference>